<dbReference type="HOGENOM" id="CLU_3232758_0_0_9"/>
<organism evidence="1 2">
    <name type="scientific">Dialister invisus DSM 15470</name>
    <dbReference type="NCBI Taxonomy" id="592028"/>
    <lineage>
        <taxon>Bacteria</taxon>
        <taxon>Bacillati</taxon>
        <taxon>Bacillota</taxon>
        <taxon>Negativicutes</taxon>
        <taxon>Veillonellales</taxon>
        <taxon>Veillonellaceae</taxon>
        <taxon>Dialister</taxon>
    </lineage>
</organism>
<sequence length="43" mass="4774">MSLSFLKSVLIPVSHSGYVLLQKIYPPLAGLISFPDLFIQENP</sequence>
<keyword evidence="2" id="KW-1185">Reference proteome</keyword>
<dbReference type="STRING" id="592028.GCWU000321_01956"/>
<name>C9LQX4_9FIRM</name>
<gene>
    <name evidence="1" type="ORF">GCWU000321_01956</name>
</gene>
<evidence type="ECO:0000313" key="2">
    <source>
        <dbReference type="Proteomes" id="UP000004736"/>
    </source>
</evidence>
<evidence type="ECO:0000313" key="1">
    <source>
        <dbReference type="EMBL" id="EEW97960.1"/>
    </source>
</evidence>
<accession>C9LQX4</accession>
<protein>
    <submittedName>
        <fullName evidence="1">Uncharacterized protein</fullName>
    </submittedName>
</protein>
<dbReference type="Proteomes" id="UP000004736">
    <property type="component" value="Unassembled WGS sequence"/>
</dbReference>
<dbReference type="EMBL" id="ACIM02000001">
    <property type="protein sequence ID" value="EEW97960.1"/>
    <property type="molecule type" value="Genomic_DNA"/>
</dbReference>
<reference evidence="1" key="1">
    <citation type="submission" date="2009-09" db="EMBL/GenBank/DDBJ databases">
        <authorList>
            <person name="Weinstock G."/>
            <person name="Sodergren E."/>
            <person name="Clifton S."/>
            <person name="Fulton L."/>
            <person name="Fulton B."/>
            <person name="Courtney L."/>
            <person name="Fronick C."/>
            <person name="Harrison M."/>
            <person name="Strong C."/>
            <person name="Farmer C."/>
            <person name="Delahaunty K."/>
            <person name="Markovic C."/>
            <person name="Hall O."/>
            <person name="Minx P."/>
            <person name="Tomlinson C."/>
            <person name="Mitreva M."/>
            <person name="Nelson J."/>
            <person name="Hou S."/>
            <person name="Wollam A."/>
            <person name="Pepin K.H."/>
            <person name="Johnson M."/>
            <person name="Bhonagiri V."/>
            <person name="Nash W.E."/>
            <person name="Warren W."/>
            <person name="Chinwalla A."/>
            <person name="Mardis E.R."/>
            <person name="Wilson R.K."/>
        </authorList>
    </citation>
    <scope>NUCLEOTIDE SEQUENCE [LARGE SCALE GENOMIC DNA]</scope>
    <source>
        <strain evidence="1">DSM 15470</strain>
    </source>
</reference>
<dbReference type="AlphaFoldDB" id="C9LQX4"/>
<proteinExistence type="predicted"/>
<comment type="caution">
    <text evidence="1">The sequence shown here is derived from an EMBL/GenBank/DDBJ whole genome shotgun (WGS) entry which is preliminary data.</text>
</comment>